<dbReference type="RefSeq" id="WP_258568199.1">
    <property type="nucleotide sequence ID" value="NZ_CP092900.1"/>
</dbReference>
<feature type="compositionally biased region" description="Gly residues" evidence="1">
    <location>
        <begin position="945"/>
        <end position="954"/>
    </location>
</feature>
<dbReference type="Proteomes" id="UP001055955">
    <property type="component" value="Chromosome"/>
</dbReference>
<feature type="transmembrane region" description="Helical" evidence="2">
    <location>
        <begin position="772"/>
        <end position="795"/>
    </location>
</feature>
<evidence type="ECO:0000313" key="4">
    <source>
        <dbReference type="EMBL" id="UTC24416.1"/>
    </source>
</evidence>
<feature type="compositionally biased region" description="Acidic residues" evidence="1">
    <location>
        <begin position="926"/>
        <end position="944"/>
    </location>
</feature>
<evidence type="ECO:0000256" key="1">
    <source>
        <dbReference type="SAM" id="MobiDB-lite"/>
    </source>
</evidence>
<name>A0ABY5DKS0_9GAMM</name>
<keyword evidence="2" id="KW-0812">Transmembrane</keyword>
<evidence type="ECO:0000313" key="5">
    <source>
        <dbReference type="Proteomes" id="UP001055955"/>
    </source>
</evidence>
<dbReference type="EMBL" id="CP092900">
    <property type="protein sequence ID" value="UTC24416.1"/>
    <property type="molecule type" value="Genomic_DNA"/>
</dbReference>
<dbReference type="NCBIfam" id="TIGR04346">
    <property type="entry name" value="DotA_TraY"/>
    <property type="match status" value="2"/>
</dbReference>
<feature type="region of interest" description="Disordered" evidence="1">
    <location>
        <begin position="888"/>
        <end position="954"/>
    </location>
</feature>
<feature type="signal peptide" evidence="3">
    <location>
        <begin position="1"/>
        <end position="23"/>
    </location>
</feature>
<keyword evidence="2" id="KW-1133">Transmembrane helix</keyword>
<feature type="transmembrane region" description="Helical" evidence="2">
    <location>
        <begin position="62"/>
        <end position="81"/>
    </location>
</feature>
<feature type="transmembrane region" description="Helical" evidence="2">
    <location>
        <begin position="825"/>
        <end position="844"/>
    </location>
</feature>
<feature type="transmembrane region" description="Helical" evidence="2">
    <location>
        <begin position="700"/>
        <end position="722"/>
    </location>
</feature>
<reference evidence="4 5" key="1">
    <citation type="journal article" date="2022" name="Nat. Microbiol.">
        <title>The microbiome of a bacterivorous marine choanoflagellate contains a resource-demanding obligate bacterial associate.</title>
        <authorList>
            <person name="Needham D.M."/>
            <person name="Poirier C."/>
            <person name="Bachy C."/>
            <person name="George E.E."/>
            <person name="Wilken S."/>
            <person name="Yung C.C.M."/>
            <person name="Limardo A.J."/>
            <person name="Morando M."/>
            <person name="Sudek L."/>
            <person name="Malmstrom R.R."/>
            <person name="Keeling P.J."/>
            <person name="Santoro A.E."/>
            <person name="Worden A.Z."/>
        </authorList>
    </citation>
    <scope>NUCLEOTIDE SEQUENCE [LARGE SCALE GENOMIC DNA]</scope>
    <source>
        <strain evidence="4 5">Comchoano-1</strain>
    </source>
</reference>
<keyword evidence="5" id="KW-1185">Reference proteome</keyword>
<accession>A0ABY5DKS0</accession>
<sequence>MTKCIKVFLLVVFSWLSSSVVLAQSSDVYTSPEQIDLLDIQTMGETSGGSFIFNLIDTKADMSYTFLSVLFGPIVGSGSLNKITGEVFRIFNLGVLSVLGIIIGYTVIMSVIGSSQDGSGAFSTRVSPWVLTRTVGGASLMVPLGNGYCALQILVMKVVLMGVGFANTAWVTVVNLSEQGTTLAVDSTYEVQTARLENEKANIEAMNNAYKNIYLSELDQYAQCLQSQTKKNTLKHGSFLPSAAPGVAKFECKDTTVHELDQEKNNVRFQLEHSTRKKAFIDHIRASFDSFMLIQSNYQDNPPKSESELSNEWVGKDIDIKKVFIDKFFSNENRLHKSIVQQIYQRAYDMSQIYKFTKKLPDIDAETETPSWHLEAKRKGWLSSGMYYRKLTGASTAPPKSGLSPINVVEPLSFSGSNSVEEFSKEFDSFKAEQGGYSKQLIIDINATKAMIVSDTVVVPSKYLNNLVRMRDNINMVSKYTYKSTEAFELIPPISGKLAGKTSWMWGIDVTMPIQFLARMSISSAQAIMGVDILGDHLVSFAHIDPNLFLTEYKVPNTQVTGLLETNKSRKLFNAINIAIINATDIDIASILNGDGGMLSSFKPEFIDPLEACEKIGRKLIEYSTDYFKNTLTTLYAEMEKMAWAYYGSTTGPSLAADIAAAAPYGTAGAPVGTAAKIAAAITVNGLKMAYGGTRTALEMYIPIGTAIAGTLLTMGIIMSVYIPMLPFLLFLFGAVGWLMSVVEAIVAAPLVALGMTHPEGHDLLGKSEQALILLLGVFIRPITLLFGILIAIVVAQVVFKLFNMSFAFVAISLYATQVEQESSMVVLGMISAGIILVYVYAMLSVIEQSYSLIYQVPDRILRWIGGPPDQSMAGQLAEQAKGESQQAAGQVGSGLGSSTKGPELGAKEGSVSIPSLEGNKPGADADAEGSEAEGGDSDGDGDGDGGGGGDGVR</sequence>
<evidence type="ECO:0000256" key="2">
    <source>
        <dbReference type="SAM" id="Phobius"/>
    </source>
</evidence>
<organism evidence="4 5">
    <name type="scientific">Candidatus Comchoanobacter bicostacola</name>
    <dbReference type="NCBI Taxonomy" id="2919598"/>
    <lineage>
        <taxon>Bacteria</taxon>
        <taxon>Pseudomonadati</taxon>
        <taxon>Pseudomonadota</taxon>
        <taxon>Gammaproteobacteria</taxon>
        <taxon>Candidatus Comchoanobacterales</taxon>
        <taxon>Candidatus Comchoanobacteraceae</taxon>
        <taxon>Candidatus Comchoanobacter</taxon>
    </lineage>
</organism>
<feature type="chain" id="PRO_5047272724" evidence="3">
    <location>
        <begin position="24"/>
        <end position="954"/>
    </location>
</feature>
<feature type="transmembrane region" description="Helical" evidence="2">
    <location>
        <begin position="802"/>
        <end position="819"/>
    </location>
</feature>
<gene>
    <name evidence="4" type="ORF">MMH89_04185</name>
</gene>
<protein>
    <submittedName>
        <fullName evidence="4">DotA/TraY family protein</fullName>
    </submittedName>
</protein>
<dbReference type="InterPro" id="IPR027628">
    <property type="entry name" value="DotA_TraY"/>
</dbReference>
<feature type="transmembrane region" description="Helical" evidence="2">
    <location>
        <begin position="93"/>
        <end position="113"/>
    </location>
</feature>
<feature type="transmembrane region" description="Helical" evidence="2">
    <location>
        <begin position="729"/>
        <end position="752"/>
    </location>
</feature>
<keyword evidence="2" id="KW-0472">Membrane</keyword>
<proteinExistence type="predicted"/>
<evidence type="ECO:0000256" key="3">
    <source>
        <dbReference type="SAM" id="SignalP"/>
    </source>
</evidence>
<keyword evidence="3" id="KW-0732">Signal</keyword>